<reference evidence="3" key="2">
    <citation type="submission" date="2016-10" db="EMBL/GenBank/DDBJ databases">
        <authorList>
            <person name="Varghese N."/>
            <person name="Submissions S."/>
        </authorList>
    </citation>
    <scope>NUCLEOTIDE SEQUENCE [LARGE SCALE GENOMIC DNA]</scope>
    <source>
        <strain evidence="3">CGMCC 1.8911</strain>
    </source>
</reference>
<evidence type="ECO:0000313" key="1">
    <source>
        <dbReference type="EMBL" id="MBP1951374.1"/>
    </source>
</evidence>
<dbReference type="AlphaFoldDB" id="A0A1G8W274"/>
<reference evidence="2" key="1">
    <citation type="submission" date="2016-10" db="EMBL/GenBank/DDBJ databases">
        <authorList>
            <person name="de Groot N.N."/>
        </authorList>
    </citation>
    <scope>NUCLEOTIDE SEQUENCE [LARGE SCALE GENOMIC DNA]</scope>
    <source>
        <strain evidence="2">CGMCC 1.8911</strain>
    </source>
</reference>
<evidence type="ECO:0000313" key="3">
    <source>
        <dbReference type="Proteomes" id="UP000242700"/>
    </source>
</evidence>
<evidence type="ECO:0000313" key="4">
    <source>
        <dbReference type="Proteomes" id="UP001519348"/>
    </source>
</evidence>
<dbReference type="EMBL" id="JAGGKN010000001">
    <property type="protein sequence ID" value="MBP1951374.1"/>
    <property type="molecule type" value="Genomic_DNA"/>
</dbReference>
<keyword evidence="4" id="KW-1185">Reference proteome</keyword>
<dbReference type="Proteomes" id="UP001519348">
    <property type="component" value="Unassembled WGS sequence"/>
</dbReference>
<organism evidence="2 3">
    <name type="scientific">Jeotgalicoccus aerolatus</name>
    <dbReference type="NCBI Taxonomy" id="709510"/>
    <lineage>
        <taxon>Bacteria</taxon>
        <taxon>Bacillati</taxon>
        <taxon>Bacillota</taxon>
        <taxon>Bacilli</taxon>
        <taxon>Bacillales</taxon>
        <taxon>Staphylococcaceae</taxon>
        <taxon>Jeotgalicoccus</taxon>
    </lineage>
</organism>
<dbReference type="EMBL" id="FNFI01000002">
    <property type="protein sequence ID" value="SDJ71560.1"/>
    <property type="molecule type" value="Genomic_DNA"/>
</dbReference>
<accession>A0A1G8W274</accession>
<dbReference type="Proteomes" id="UP000242700">
    <property type="component" value="Unassembled WGS sequence"/>
</dbReference>
<gene>
    <name evidence="1" type="ORF">J2Z27_000400</name>
    <name evidence="2" type="ORF">SAMN05216187_10283</name>
</gene>
<proteinExistence type="predicted"/>
<name>A0A1G8W274_9STAP</name>
<evidence type="ECO:0000313" key="2">
    <source>
        <dbReference type="EMBL" id="SDJ71560.1"/>
    </source>
</evidence>
<sequence>MRQKNEKLKVYEFLYNRLPFSDNETEEYEAMQRMDLLEEHFDLYLRKINTKNMELHWHCEVVVGTEHEMINVLIATEYCYYLFVLHDYSGEHYINPFNILINKQYEAVYDLNRTAKIYDKFKESLIDEGSFQRPIIIKHVVMNETFKLAKRPSDQFLTLKNLPFYLKAIEHSAVIRKKHLRPDLRT</sequence>
<dbReference type="OrthoDB" id="2388542at2"/>
<reference evidence="1 4" key="3">
    <citation type="submission" date="2021-03" db="EMBL/GenBank/DDBJ databases">
        <title>Genomic Encyclopedia of Type Strains, Phase IV (KMG-IV): sequencing the most valuable type-strain genomes for metagenomic binning, comparative biology and taxonomic classification.</title>
        <authorList>
            <person name="Goeker M."/>
        </authorList>
    </citation>
    <scope>NUCLEOTIDE SEQUENCE [LARGE SCALE GENOMIC DNA]</scope>
    <source>
        <strain evidence="1 4">DSM 22420</strain>
    </source>
</reference>
<protein>
    <submittedName>
        <fullName evidence="2">Uncharacterized protein</fullName>
    </submittedName>
</protein>
<dbReference type="RefSeq" id="WP_092595188.1">
    <property type="nucleotide sequence ID" value="NZ_BMCN01000001.1"/>
</dbReference>